<dbReference type="Proteomes" id="UP000609172">
    <property type="component" value="Unassembled WGS sequence"/>
</dbReference>
<reference evidence="2" key="1">
    <citation type="submission" date="2020-12" db="EMBL/GenBank/DDBJ databases">
        <title>Bacterial novel species Flavobacterium sp. SE-1-e isolated from soil.</title>
        <authorList>
            <person name="Jung H.-Y."/>
        </authorList>
    </citation>
    <scope>NUCLEOTIDE SEQUENCE</scope>
    <source>
        <strain evidence="2">SE-1-e</strain>
    </source>
</reference>
<evidence type="ECO:0000313" key="3">
    <source>
        <dbReference type="Proteomes" id="UP000609172"/>
    </source>
</evidence>
<accession>A0A934PJA3</accession>
<feature type="signal peptide" evidence="1">
    <location>
        <begin position="1"/>
        <end position="19"/>
    </location>
</feature>
<feature type="chain" id="PRO_5037573658" description="Secreted protein" evidence="1">
    <location>
        <begin position="20"/>
        <end position="244"/>
    </location>
</feature>
<comment type="caution">
    <text evidence="2">The sequence shown here is derived from an EMBL/GenBank/DDBJ whole genome shotgun (WGS) entry which is preliminary data.</text>
</comment>
<keyword evidence="1" id="KW-0732">Signal</keyword>
<dbReference type="EMBL" id="JAEHFV010000001">
    <property type="protein sequence ID" value="MBK0369161.1"/>
    <property type="molecule type" value="Genomic_DNA"/>
</dbReference>
<evidence type="ECO:0008006" key="4">
    <source>
        <dbReference type="Google" id="ProtNLM"/>
    </source>
</evidence>
<dbReference type="RefSeq" id="WP_200105069.1">
    <property type="nucleotide sequence ID" value="NZ_JAEHFV010000001.1"/>
</dbReference>
<organism evidence="2 3">
    <name type="scientific">Flavobacterium agrisoli</name>
    <dbReference type="NCBI Taxonomy" id="2793066"/>
    <lineage>
        <taxon>Bacteria</taxon>
        <taxon>Pseudomonadati</taxon>
        <taxon>Bacteroidota</taxon>
        <taxon>Flavobacteriia</taxon>
        <taxon>Flavobacteriales</taxon>
        <taxon>Flavobacteriaceae</taxon>
        <taxon>Flavobacterium</taxon>
    </lineage>
</organism>
<evidence type="ECO:0000256" key="1">
    <source>
        <dbReference type="SAM" id="SignalP"/>
    </source>
</evidence>
<gene>
    <name evidence="2" type="ORF">I5M07_04860</name>
</gene>
<dbReference type="AlphaFoldDB" id="A0A934PJA3"/>
<keyword evidence="3" id="KW-1185">Reference proteome</keyword>
<proteinExistence type="predicted"/>
<protein>
    <recommendedName>
        <fullName evidence="4">Secreted protein</fullName>
    </recommendedName>
</protein>
<name>A0A934PJA3_9FLAO</name>
<evidence type="ECO:0000313" key="2">
    <source>
        <dbReference type="EMBL" id="MBK0369161.1"/>
    </source>
</evidence>
<sequence length="244" mass="27424">MKQILLLIFIFFIGFTAFAQFESNTKFKPIPPANMGIKTNKTVPKAPEETPSFAPEVPSIKAPNVYDSKSIISNQKPSNSKYKIGEEKNNFTMSVENDFANPGDKYVPKMENDLDKALRSEGLKGERGILVKRNIDFGEIKTKSKFFIVKLRDFGAIDGDLVKVSSNSRVLVAQLFLESNFREIKINLDNGFNKLDFEALNIGTLGGNTAEIRIYDDQNTLMTNDYWDNLAAGFKATIMVIKEE</sequence>